<dbReference type="SUPFAM" id="SSF51556">
    <property type="entry name" value="Metallo-dependent hydrolases"/>
    <property type="match status" value="1"/>
</dbReference>
<dbReference type="Gene3D" id="3.20.20.140">
    <property type="entry name" value="Metal-dependent hydrolases"/>
    <property type="match status" value="1"/>
</dbReference>
<dbReference type="PANTHER" id="PTHR22642">
    <property type="entry name" value="IMIDAZOLONEPROPIONASE"/>
    <property type="match status" value="1"/>
</dbReference>
<dbReference type="InterPro" id="IPR013108">
    <property type="entry name" value="Amidohydro_3"/>
</dbReference>
<sequence length="353" mass="37180">MRLAAPLAEAHSAADRTRLEDAVRALHRFGVTAIHDFEGRDAHRLLRRLATGPGPRLRTLMHLPDAQLEAAIAIGLESGLGDAWFRTGAVKLFADGTLGSRTAALLAPYDGTRETGMDLLTARQLEDRVRVAVEHGWSVAIHAIGDRAVRSALDAFEAVRPRLASLALPPRIEHVQLLDPADRPRFAALGVAASMQPIHCVADIPLAERAWASRREHTYPWRALLEAGARLAFGSDAPVETPSVALGLHAALARRPLGGGRAYVPEQAIGLDQALTAYTESPARLAGAWPRLGALEIGCAADLVVWSADLHAQTPDAIAAAHPVATVIAGEVVHEASRDGVAAIAATGAGGGP</sequence>
<dbReference type="Pfam" id="PF07969">
    <property type="entry name" value="Amidohydro_3"/>
    <property type="match status" value="1"/>
</dbReference>
<dbReference type="InterPro" id="IPR032466">
    <property type="entry name" value="Metal_Hydrolase"/>
</dbReference>
<organism evidence="2 3">
    <name type="scientific">Eiseniibacteriota bacterium</name>
    <dbReference type="NCBI Taxonomy" id="2212470"/>
    <lineage>
        <taxon>Bacteria</taxon>
        <taxon>Candidatus Eiseniibacteriota</taxon>
    </lineage>
</organism>
<reference evidence="2 3" key="1">
    <citation type="journal article" date="2019" name="Nat. Microbiol.">
        <title>Mediterranean grassland soil C-N compound turnover is dependent on rainfall and depth, and is mediated by genomically divergent microorganisms.</title>
        <authorList>
            <person name="Diamond S."/>
            <person name="Andeer P.F."/>
            <person name="Li Z."/>
            <person name="Crits-Christoph A."/>
            <person name="Burstein D."/>
            <person name="Anantharaman K."/>
            <person name="Lane K.R."/>
            <person name="Thomas B.C."/>
            <person name="Pan C."/>
            <person name="Northen T.R."/>
            <person name="Banfield J.F."/>
        </authorList>
    </citation>
    <scope>NUCLEOTIDE SEQUENCE [LARGE SCALE GENOMIC DNA]</scope>
    <source>
        <strain evidence="2">WS_10</strain>
    </source>
</reference>
<dbReference type="InterPro" id="IPR011059">
    <property type="entry name" value="Metal-dep_hydrolase_composite"/>
</dbReference>
<name>A0A538U0E2_UNCEI</name>
<comment type="caution">
    <text evidence="2">The sequence shown here is derived from an EMBL/GenBank/DDBJ whole genome shotgun (WGS) entry which is preliminary data.</text>
</comment>
<accession>A0A538U0E2</accession>
<proteinExistence type="predicted"/>
<gene>
    <name evidence="2" type="ORF">E6K80_12275</name>
</gene>
<dbReference type="GO" id="GO:0016810">
    <property type="term" value="F:hydrolase activity, acting on carbon-nitrogen (but not peptide) bonds"/>
    <property type="evidence" value="ECO:0007669"/>
    <property type="project" value="InterPro"/>
</dbReference>
<dbReference type="SUPFAM" id="SSF51338">
    <property type="entry name" value="Composite domain of metallo-dependent hydrolases"/>
    <property type="match status" value="1"/>
</dbReference>
<dbReference type="Proteomes" id="UP000319836">
    <property type="component" value="Unassembled WGS sequence"/>
</dbReference>
<dbReference type="PANTHER" id="PTHR22642:SF2">
    <property type="entry name" value="PROTEIN LONG AFTER FAR-RED 3"/>
    <property type="match status" value="1"/>
</dbReference>
<feature type="domain" description="Amidohydrolase 3" evidence="1">
    <location>
        <begin position="11"/>
        <end position="334"/>
    </location>
</feature>
<evidence type="ECO:0000313" key="3">
    <source>
        <dbReference type="Proteomes" id="UP000319836"/>
    </source>
</evidence>
<protein>
    <recommendedName>
        <fullName evidence="1">Amidohydrolase 3 domain-containing protein</fullName>
    </recommendedName>
</protein>
<evidence type="ECO:0000313" key="2">
    <source>
        <dbReference type="EMBL" id="TMQ69271.1"/>
    </source>
</evidence>
<evidence type="ECO:0000259" key="1">
    <source>
        <dbReference type="Pfam" id="PF07969"/>
    </source>
</evidence>
<dbReference type="AlphaFoldDB" id="A0A538U0E2"/>
<dbReference type="Gene3D" id="2.30.40.10">
    <property type="entry name" value="Urease, subunit C, domain 1"/>
    <property type="match status" value="1"/>
</dbReference>
<dbReference type="EMBL" id="VBPA01000317">
    <property type="protein sequence ID" value="TMQ69271.1"/>
    <property type="molecule type" value="Genomic_DNA"/>
</dbReference>